<sequence length="61" mass="6914">MDNLNVNENLLENNDTANKEPKRSFRDCIYGNIDISLESMDKFIVVIVSLLFISIILGVIV</sequence>
<name>A0A174SDH6_9CLOT</name>
<dbReference type="RefSeq" id="WP_055207305.1">
    <property type="nucleotide sequence ID" value="NZ_CZBO01000002.1"/>
</dbReference>
<feature type="transmembrane region" description="Helical" evidence="2">
    <location>
        <begin position="43"/>
        <end position="60"/>
    </location>
</feature>
<dbReference type="Proteomes" id="UP000095563">
    <property type="component" value="Unassembled WGS sequence"/>
</dbReference>
<feature type="compositionally biased region" description="Low complexity" evidence="1">
    <location>
        <begin position="1"/>
        <end position="14"/>
    </location>
</feature>
<reference evidence="3 4" key="1">
    <citation type="submission" date="2015-09" db="EMBL/GenBank/DDBJ databases">
        <authorList>
            <consortium name="Pathogen Informatics"/>
        </authorList>
    </citation>
    <scope>NUCLEOTIDE SEQUENCE [LARGE SCALE GENOMIC DNA]</scope>
    <source>
        <strain evidence="3 4">2789STDY5834956</strain>
    </source>
</reference>
<keyword evidence="2" id="KW-0812">Transmembrane</keyword>
<evidence type="ECO:0000313" key="3">
    <source>
        <dbReference type="EMBL" id="CUP95722.1"/>
    </source>
</evidence>
<dbReference type="EMBL" id="CZBO01000002">
    <property type="protein sequence ID" value="CUP95722.1"/>
    <property type="molecule type" value="Genomic_DNA"/>
</dbReference>
<keyword evidence="2" id="KW-1133">Transmembrane helix</keyword>
<keyword evidence="2" id="KW-0472">Membrane</keyword>
<organism evidence="3 4">
    <name type="scientific">Clostridium baratii</name>
    <dbReference type="NCBI Taxonomy" id="1561"/>
    <lineage>
        <taxon>Bacteria</taxon>
        <taxon>Bacillati</taxon>
        <taxon>Bacillota</taxon>
        <taxon>Clostridia</taxon>
        <taxon>Eubacteriales</taxon>
        <taxon>Clostridiaceae</taxon>
        <taxon>Clostridium</taxon>
    </lineage>
</organism>
<feature type="region of interest" description="Disordered" evidence="1">
    <location>
        <begin position="1"/>
        <end position="21"/>
    </location>
</feature>
<gene>
    <name evidence="3" type="ORF">ERS852568_01320</name>
</gene>
<dbReference type="AlphaFoldDB" id="A0A174SDH6"/>
<evidence type="ECO:0000256" key="1">
    <source>
        <dbReference type="SAM" id="MobiDB-lite"/>
    </source>
</evidence>
<protein>
    <submittedName>
        <fullName evidence="3">Uncharacterized protein</fullName>
    </submittedName>
</protein>
<evidence type="ECO:0000256" key="2">
    <source>
        <dbReference type="SAM" id="Phobius"/>
    </source>
</evidence>
<accession>A0A174SDH6</accession>
<proteinExistence type="predicted"/>
<evidence type="ECO:0000313" key="4">
    <source>
        <dbReference type="Proteomes" id="UP000095563"/>
    </source>
</evidence>